<dbReference type="Pfam" id="PF00888">
    <property type="entry name" value="Cullin"/>
    <property type="match status" value="1"/>
</dbReference>
<gene>
    <name evidence="9" type="ORF">XAT740_LOCUS7210</name>
</gene>
<dbReference type="InterPro" id="IPR036388">
    <property type="entry name" value="WH-like_DNA-bd_sf"/>
</dbReference>
<dbReference type="Gene3D" id="1.10.10.10">
    <property type="entry name" value="Winged helix-like DNA-binding domain superfamily/Winged helix DNA-binding domain"/>
    <property type="match status" value="2"/>
</dbReference>
<dbReference type="Gene3D" id="1.20.1310.10">
    <property type="entry name" value="Cullin Repeats"/>
    <property type="match status" value="4"/>
</dbReference>
<dbReference type="InterPro" id="IPR036390">
    <property type="entry name" value="WH_DNA-bd_sf"/>
</dbReference>
<evidence type="ECO:0000313" key="9">
    <source>
        <dbReference type="EMBL" id="CAF0885125.1"/>
    </source>
</evidence>
<evidence type="ECO:0000256" key="1">
    <source>
        <dbReference type="ARBA" id="ARBA00006019"/>
    </source>
</evidence>
<proteinExistence type="inferred from homology"/>
<dbReference type="Pfam" id="PF10557">
    <property type="entry name" value="Cullin_Nedd8"/>
    <property type="match status" value="1"/>
</dbReference>
<dbReference type="FunFam" id="1.10.10.10:FF:000014">
    <property type="entry name" value="Cullin 1"/>
    <property type="match status" value="1"/>
</dbReference>
<keyword evidence="2" id="KW-1017">Isopeptide bond</keyword>
<feature type="domain" description="Cullin family profile" evidence="8">
    <location>
        <begin position="455"/>
        <end position="682"/>
    </location>
</feature>
<dbReference type="PROSITE" id="PS01256">
    <property type="entry name" value="CULLIN_1"/>
    <property type="match status" value="1"/>
</dbReference>
<comment type="similarity">
    <text evidence="1 5 6">Belongs to the cullin family.</text>
</comment>
<feature type="compositionally biased region" description="Basic and acidic residues" evidence="7">
    <location>
        <begin position="66"/>
        <end position="76"/>
    </location>
</feature>
<dbReference type="InterPro" id="IPR016157">
    <property type="entry name" value="Cullin_CS"/>
</dbReference>
<dbReference type="EMBL" id="CAJNOR010000340">
    <property type="protein sequence ID" value="CAF0885125.1"/>
    <property type="molecule type" value="Genomic_DNA"/>
</dbReference>
<keyword evidence="4" id="KW-0832">Ubl conjugation</keyword>
<evidence type="ECO:0000256" key="2">
    <source>
        <dbReference type="ARBA" id="ARBA00022499"/>
    </source>
</evidence>
<sequence>MSPHTDLLNQVWANVSQAMDQMFALEPMTKRRLEQLYNEIYSYMKSDERTEALLKQLSERHERIREEAKKKEDKQDNAAVAGATAAAVTPPVPAAETRVPGGDLYYNTKDYLRQRLQEIADSDHSSSGDDFLRFYVRTWTKYQFLTRVIEYILKPVDMNWISRQAADKTADVYSVHTTAMHIWQDIFFKNNQNLARSCLDFIRDHREGKQVDLSLVKEVVDSYVSAGFTEEDRANKQSRTRVVTSLEIYQNYIEKPFLENTDLFYKIKSEEYLVGNSALDYVKKANELFSEEEDRTKKCLHETSIPKVQANLTTILVQDKLEAMLPEMISLLTQENITGRFYLIIVSLNIVSYFVDLKAIYTFLNRAADAHKPLQETLKEHIRKIGLDAVERVSDQAEKDPKSYVEALIEVHTRFSSIVETAFCGNAGYRTALNKACGEFINRNAVTNRPNKSSISAELLARYCDTILRKGHQARNIDVDKKIDEIMAIFNYIEDKDIFQKFYFKLLAKRLVGQLSASDDYEELMITKLKEVCGFEYTLKFQRMFQDMRLSTNLISEFENYCEEKNCNNIVKFSFMVLASNTWPLKGLSKFNLPIELIPTFESFTSFYGKKFTGRKLEWAHHFSKGELKMLYTASKNTVQVSTYQMAILLLFNTVDSMTVEAMLDATQIEKQLFLQVLVTLLKSKVLKCPHLRSNGEIKERDIADDFCIDIDLGFKNNMIRFSLHQPIRSIEQADAEATTQSIEEDRKMVIQAAIVRIMKARKDLQHSILIQETISQLVSRFIPKIPLIKKCIDILIEKEYLERDTKDRNQYRYLA</sequence>
<dbReference type="GO" id="GO:0031625">
    <property type="term" value="F:ubiquitin protein ligase binding"/>
    <property type="evidence" value="ECO:0007669"/>
    <property type="project" value="InterPro"/>
</dbReference>
<keyword evidence="10" id="KW-1185">Reference proteome</keyword>
<evidence type="ECO:0000313" key="10">
    <source>
        <dbReference type="Proteomes" id="UP000663828"/>
    </source>
</evidence>
<accession>A0A813YK02</accession>
<dbReference type="SUPFAM" id="SSF75632">
    <property type="entry name" value="Cullin homology domain"/>
    <property type="match status" value="1"/>
</dbReference>
<evidence type="ECO:0000256" key="4">
    <source>
        <dbReference type="ARBA" id="ARBA00022843"/>
    </source>
</evidence>
<name>A0A813YK02_ADIRI</name>
<dbReference type="InterPro" id="IPR059120">
    <property type="entry name" value="Cullin-like_AB"/>
</dbReference>
<evidence type="ECO:0000259" key="8">
    <source>
        <dbReference type="PROSITE" id="PS50069"/>
    </source>
</evidence>
<dbReference type="SMART" id="SM00182">
    <property type="entry name" value="CULLIN"/>
    <property type="match status" value="1"/>
</dbReference>
<dbReference type="SUPFAM" id="SSF46785">
    <property type="entry name" value="Winged helix' DNA-binding domain"/>
    <property type="match status" value="1"/>
</dbReference>
<evidence type="ECO:0000256" key="5">
    <source>
        <dbReference type="PROSITE-ProRule" id="PRU00330"/>
    </source>
</evidence>
<dbReference type="InterPro" id="IPR019559">
    <property type="entry name" value="Cullin_neddylation_domain"/>
</dbReference>
<dbReference type="FunFam" id="1.20.1310.10:FF:000002">
    <property type="entry name" value="cullin-3 isoform X1"/>
    <property type="match status" value="1"/>
</dbReference>
<dbReference type="Pfam" id="PF26557">
    <property type="entry name" value="Cullin_AB"/>
    <property type="match status" value="1"/>
</dbReference>
<evidence type="ECO:0000256" key="3">
    <source>
        <dbReference type="ARBA" id="ARBA00022786"/>
    </source>
</evidence>
<dbReference type="Gene3D" id="4.10.1030.10">
    <property type="entry name" value="Ring Box Chain A, domain 5"/>
    <property type="match status" value="1"/>
</dbReference>
<dbReference type="InterPro" id="IPR016159">
    <property type="entry name" value="Cullin_repeat-like_dom_sf"/>
</dbReference>
<evidence type="ECO:0000256" key="6">
    <source>
        <dbReference type="RuleBase" id="RU003829"/>
    </source>
</evidence>
<dbReference type="GO" id="GO:0031461">
    <property type="term" value="C:cullin-RING ubiquitin ligase complex"/>
    <property type="evidence" value="ECO:0007669"/>
    <property type="project" value="InterPro"/>
</dbReference>
<evidence type="ECO:0000256" key="7">
    <source>
        <dbReference type="SAM" id="MobiDB-lite"/>
    </source>
</evidence>
<dbReference type="InterPro" id="IPR045093">
    <property type="entry name" value="Cullin"/>
</dbReference>
<dbReference type="SUPFAM" id="SSF74788">
    <property type="entry name" value="Cullin repeat-like"/>
    <property type="match status" value="1"/>
</dbReference>
<dbReference type="SMART" id="SM00884">
    <property type="entry name" value="Cullin_Nedd8"/>
    <property type="match status" value="1"/>
</dbReference>
<comment type="caution">
    <text evidence="9">The sequence shown here is derived from an EMBL/GenBank/DDBJ whole genome shotgun (WGS) entry which is preliminary data.</text>
</comment>
<protein>
    <recommendedName>
        <fullName evidence="8">Cullin family profile domain-containing protein</fullName>
    </recommendedName>
</protein>
<dbReference type="FunFam" id="1.20.1310.10:FF:000019">
    <property type="entry name" value="Cullin 1"/>
    <property type="match status" value="1"/>
</dbReference>
<dbReference type="InterPro" id="IPR036317">
    <property type="entry name" value="Cullin_homology_sf"/>
</dbReference>
<reference evidence="9" key="1">
    <citation type="submission" date="2021-02" db="EMBL/GenBank/DDBJ databases">
        <authorList>
            <person name="Nowell W R."/>
        </authorList>
    </citation>
    <scope>NUCLEOTIDE SEQUENCE</scope>
</reference>
<dbReference type="PANTHER" id="PTHR11932">
    <property type="entry name" value="CULLIN"/>
    <property type="match status" value="1"/>
</dbReference>
<organism evidence="9 10">
    <name type="scientific">Adineta ricciae</name>
    <name type="common">Rotifer</name>
    <dbReference type="NCBI Taxonomy" id="249248"/>
    <lineage>
        <taxon>Eukaryota</taxon>
        <taxon>Metazoa</taxon>
        <taxon>Spiralia</taxon>
        <taxon>Gnathifera</taxon>
        <taxon>Rotifera</taxon>
        <taxon>Eurotatoria</taxon>
        <taxon>Bdelloidea</taxon>
        <taxon>Adinetida</taxon>
        <taxon>Adinetidae</taxon>
        <taxon>Adineta</taxon>
    </lineage>
</organism>
<feature type="region of interest" description="Disordered" evidence="7">
    <location>
        <begin position="66"/>
        <end position="95"/>
    </location>
</feature>
<keyword evidence="3" id="KW-0833">Ubl conjugation pathway</keyword>
<dbReference type="AlphaFoldDB" id="A0A813YK02"/>
<dbReference type="InterPro" id="IPR001373">
    <property type="entry name" value="Cullin_N"/>
</dbReference>
<feature type="compositionally biased region" description="Low complexity" evidence="7">
    <location>
        <begin position="78"/>
        <end position="95"/>
    </location>
</feature>
<dbReference type="Proteomes" id="UP000663828">
    <property type="component" value="Unassembled WGS sequence"/>
</dbReference>
<dbReference type="GO" id="GO:0006511">
    <property type="term" value="P:ubiquitin-dependent protein catabolic process"/>
    <property type="evidence" value="ECO:0007669"/>
    <property type="project" value="InterPro"/>
</dbReference>
<dbReference type="PROSITE" id="PS50069">
    <property type="entry name" value="CULLIN_2"/>
    <property type="match status" value="1"/>
</dbReference>
<dbReference type="InterPro" id="IPR016158">
    <property type="entry name" value="Cullin_homology"/>
</dbReference>